<feature type="region of interest" description="Disordered" evidence="1">
    <location>
        <begin position="65"/>
        <end position="99"/>
    </location>
</feature>
<dbReference type="EMBL" id="CP086715">
    <property type="protein sequence ID" value="WOO79080.1"/>
    <property type="molecule type" value="Genomic_DNA"/>
</dbReference>
<protein>
    <submittedName>
        <fullName evidence="3">Uncharacterized protein</fullName>
    </submittedName>
</protein>
<accession>A0AAF1BIS9</accession>
<sequence>MVQLFLSVPPHVRALRVQKARGGRGSNGIGGHGDGLVGAGLAPLVFAVVVSSWIVAARMARGKAHGVDDTAYSPPAPPGRSTSASLRPKGRKLGRAAPRHGRHARWLAHVVPALVCDAREGAEIWDLGTCDEGDDGVKAGDTYWDLSHDHDHGHDSDPDSDDTDAAPAPPPTPLLSTLDLLADLGYDDDAESSDGCPSGCATPRATPR</sequence>
<proteinExistence type="predicted"/>
<feature type="compositionally biased region" description="Basic and acidic residues" evidence="1">
    <location>
        <begin position="146"/>
        <end position="157"/>
    </location>
</feature>
<feature type="compositionally biased region" description="Low complexity" evidence="1">
    <location>
        <begin position="174"/>
        <end position="184"/>
    </location>
</feature>
<evidence type="ECO:0000313" key="3">
    <source>
        <dbReference type="EMBL" id="WOO79080.1"/>
    </source>
</evidence>
<evidence type="ECO:0000256" key="2">
    <source>
        <dbReference type="SAM" id="Phobius"/>
    </source>
</evidence>
<keyword evidence="2" id="KW-0812">Transmembrane</keyword>
<keyword evidence="4" id="KW-1185">Reference proteome</keyword>
<dbReference type="Proteomes" id="UP000827549">
    <property type="component" value="Chromosome 2"/>
</dbReference>
<gene>
    <name evidence="3" type="ORF">LOC62_02G002616</name>
</gene>
<dbReference type="GeneID" id="87805863"/>
<feature type="transmembrane region" description="Helical" evidence="2">
    <location>
        <begin position="36"/>
        <end position="56"/>
    </location>
</feature>
<keyword evidence="2" id="KW-0472">Membrane</keyword>
<name>A0AAF1BIS9_9TREE</name>
<dbReference type="AlphaFoldDB" id="A0AAF1BIS9"/>
<feature type="compositionally biased region" description="Basic residues" evidence="1">
    <location>
        <begin position="88"/>
        <end position="99"/>
    </location>
</feature>
<evidence type="ECO:0000313" key="4">
    <source>
        <dbReference type="Proteomes" id="UP000827549"/>
    </source>
</evidence>
<dbReference type="RefSeq" id="XP_062625112.1">
    <property type="nucleotide sequence ID" value="XM_062769128.1"/>
</dbReference>
<feature type="region of interest" description="Disordered" evidence="1">
    <location>
        <begin position="141"/>
        <end position="208"/>
    </location>
</feature>
<evidence type="ECO:0000256" key="1">
    <source>
        <dbReference type="SAM" id="MobiDB-lite"/>
    </source>
</evidence>
<keyword evidence="2" id="KW-1133">Transmembrane helix</keyword>
<reference evidence="3" key="1">
    <citation type="submission" date="2023-10" db="EMBL/GenBank/DDBJ databases">
        <authorList>
            <person name="Noh H."/>
        </authorList>
    </citation>
    <scope>NUCLEOTIDE SEQUENCE</scope>
    <source>
        <strain evidence="3">DUCC4014</strain>
    </source>
</reference>
<organism evidence="3 4">
    <name type="scientific">Vanrija pseudolonga</name>
    <dbReference type="NCBI Taxonomy" id="143232"/>
    <lineage>
        <taxon>Eukaryota</taxon>
        <taxon>Fungi</taxon>
        <taxon>Dikarya</taxon>
        <taxon>Basidiomycota</taxon>
        <taxon>Agaricomycotina</taxon>
        <taxon>Tremellomycetes</taxon>
        <taxon>Trichosporonales</taxon>
        <taxon>Trichosporonaceae</taxon>
        <taxon>Vanrija</taxon>
    </lineage>
</organism>